<sequence length="172" mass="19519">MIEPPMRSSMWRFYPWSINPDVKKNTDDGGLNCGGFWRLHGINKGKCGICGDPFDAIQKQNEAGGKFYSGIIVRQYFHGDGYINVTIDVSSNIKGYFEFNICPLKGVNGTLTRKCLDKYPLLIKGNGLRYVPIADGKHNLKVKIPPNLFCKHCVLRWKWIGGNYNMSFKTFS</sequence>
<comment type="caution">
    <text evidence="2">The sequence shown here is derived from an EMBL/GenBank/DDBJ whole genome shotgun (WGS) entry which is preliminary data.</text>
</comment>
<name>A0AA88Y0J1_PINIB</name>
<feature type="domain" description="Chitin-binding type-4" evidence="1">
    <location>
        <begin position="37"/>
        <end position="159"/>
    </location>
</feature>
<gene>
    <name evidence="2" type="ORF">FSP39_014481</name>
</gene>
<keyword evidence="3" id="KW-1185">Reference proteome</keyword>
<evidence type="ECO:0000259" key="1">
    <source>
        <dbReference type="Pfam" id="PF03067"/>
    </source>
</evidence>
<dbReference type="Pfam" id="PF03067">
    <property type="entry name" value="LPMO_10"/>
    <property type="match status" value="1"/>
</dbReference>
<evidence type="ECO:0000313" key="3">
    <source>
        <dbReference type="Proteomes" id="UP001186944"/>
    </source>
</evidence>
<dbReference type="AlphaFoldDB" id="A0AA88Y0J1"/>
<evidence type="ECO:0000313" key="2">
    <source>
        <dbReference type="EMBL" id="KAK3095423.1"/>
    </source>
</evidence>
<dbReference type="InterPro" id="IPR004302">
    <property type="entry name" value="Cellulose/chitin-bd_N"/>
</dbReference>
<dbReference type="EMBL" id="VSWD01000008">
    <property type="protein sequence ID" value="KAK3095423.1"/>
    <property type="molecule type" value="Genomic_DNA"/>
</dbReference>
<protein>
    <recommendedName>
        <fullName evidence="1">Chitin-binding type-4 domain-containing protein</fullName>
    </recommendedName>
</protein>
<dbReference type="Proteomes" id="UP001186944">
    <property type="component" value="Unassembled WGS sequence"/>
</dbReference>
<accession>A0AA88Y0J1</accession>
<organism evidence="2 3">
    <name type="scientific">Pinctada imbricata</name>
    <name type="common">Atlantic pearl-oyster</name>
    <name type="synonym">Pinctada martensii</name>
    <dbReference type="NCBI Taxonomy" id="66713"/>
    <lineage>
        <taxon>Eukaryota</taxon>
        <taxon>Metazoa</taxon>
        <taxon>Spiralia</taxon>
        <taxon>Lophotrochozoa</taxon>
        <taxon>Mollusca</taxon>
        <taxon>Bivalvia</taxon>
        <taxon>Autobranchia</taxon>
        <taxon>Pteriomorphia</taxon>
        <taxon>Pterioida</taxon>
        <taxon>Pterioidea</taxon>
        <taxon>Pteriidae</taxon>
        <taxon>Pinctada</taxon>
    </lineage>
</organism>
<reference evidence="2" key="1">
    <citation type="submission" date="2019-08" db="EMBL/GenBank/DDBJ databases">
        <title>The improved chromosome-level genome for the pearl oyster Pinctada fucata martensii using PacBio sequencing and Hi-C.</title>
        <authorList>
            <person name="Zheng Z."/>
        </authorList>
    </citation>
    <scope>NUCLEOTIDE SEQUENCE</scope>
    <source>
        <strain evidence="2">ZZ-2019</strain>
        <tissue evidence="2">Adductor muscle</tissue>
    </source>
</reference>
<proteinExistence type="predicted"/>